<keyword evidence="2" id="KW-0238">DNA-binding</keyword>
<feature type="domain" description="HTH araC/xylS-type" evidence="4">
    <location>
        <begin position="24"/>
        <end position="84"/>
    </location>
</feature>
<dbReference type="RefSeq" id="WP_225124042.1">
    <property type="nucleotide sequence ID" value="NZ_JBGBYH010000002.1"/>
</dbReference>
<evidence type="ECO:0000256" key="2">
    <source>
        <dbReference type="ARBA" id="ARBA00023125"/>
    </source>
</evidence>
<accession>A0ABV4GSH1</accession>
<dbReference type="PANTHER" id="PTHR43280:SF11">
    <property type="entry name" value="RCS-SPECIFIC HTH-TYPE TRANSCRIPTIONAL ACTIVATOR RCLR"/>
    <property type="match status" value="1"/>
</dbReference>
<dbReference type="SUPFAM" id="SSF46689">
    <property type="entry name" value="Homeodomain-like"/>
    <property type="match status" value="1"/>
</dbReference>
<dbReference type="PANTHER" id="PTHR43280">
    <property type="entry name" value="ARAC-FAMILY TRANSCRIPTIONAL REGULATOR"/>
    <property type="match status" value="1"/>
</dbReference>
<dbReference type="InterPro" id="IPR018060">
    <property type="entry name" value="HTH_AraC"/>
</dbReference>
<comment type="caution">
    <text evidence="5">The sequence shown here is derived from an EMBL/GenBank/DDBJ whole genome shotgun (WGS) entry which is preliminary data.</text>
</comment>
<name>A0ABV4GSH1_9BRAD</name>
<evidence type="ECO:0000259" key="4">
    <source>
        <dbReference type="PROSITE" id="PS01124"/>
    </source>
</evidence>
<dbReference type="Proteomes" id="UP001565474">
    <property type="component" value="Unassembled WGS sequence"/>
</dbReference>
<dbReference type="PROSITE" id="PS01124">
    <property type="entry name" value="HTH_ARAC_FAMILY_2"/>
    <property type="match status" value="1"/>
</dbReference>
<evidence type="ECO:0000313" key="5">
    <source>
        <dbReference type="EMBL" id="MEY9474656.1"/>
    </source>
</evidence>
<sequence length="126" mass="13718">MNLNAARGDQHCDCATQWECPCRIGHALGLGERTLNRKFQGLTEPPQSFIMRSRVEHARTLLESTTQPIKTIARAAGYKDESSFRKLTLMSRNPIVRDGWSGRCEAGAGGMTDGRSPVAALSLGTA</sequence>
<dbReference type="SMART" id="SM00342">
    <property type="entry name" value="HTH_ARAC"/>
    <property type="match status" value="1"/>
</dbReference>
<protein>
    <recommendedName>
        <fullName evidence="4">HTH araC/xylS-type domain-containing protein</fullName>
    </recommendedName>
</protein>
<evidence type="ECO:0000256" key="3">
    <source>
        <dbReference type="ARBA" id="ARBA00023163"/>
    </source>
</evidence>
<keyword evidence="1" id="KW-0805">Transcription regulation</keyword>
<dbReference type="EMBL" id="JBGBZN010000002">
    <property type="protein sequence ID" value="MEY9474656.1"/>
    <property type="molecule type" value="Genomic_DNA"/>
</dbReference>
<gene>
    <name evidence="5" type="ORF">ABH992_007055</name>
</gene>
<proteinExistence type="predicted"/>
<evidence type="ECO:0000313" key="6">
    <source>
        <dbReference type="Proteomes" id="UP001565474"/>
    </source>
</evidence>
<keyword evidence="3" id="KW-0804">Transcription</keyword>
<dbReference type="Gene3D" id="1.10.10.60">
    <property type="entry name" value="Homeodomain-like"/>
    <property type="match status" value="1"/>
</dbReference>
<evidence type="ECO:0000256" key="1">
    <source>
        <dbReference type="ARBA" id="ARBA00023015"/>
    </source>
</evidence>
<dbReference type="InterPro" id="IPR009057">
    <property type="entry name" value="Homeodomain-like_sf"/>
</dbReference>
<keyword evidence="6" id="KW-1185">Reference proteome</keyword>
<reference evidence="5 6" key="1">
    <citation type="submission" date="2024-07" db="EMBL/GenBank/DDBJ databases">
        <title>Genomic Encyclopedia of Type Strains, Phase V (KMG-V): Genome sequencing to study the core and pangenomes of soil and plant-associated prokaryotes.</title>
        <authorList>
            <person name="Whitman W."/>
        </authorList>
    </citation>
    <scope>NUCLEOTIDE SEQUENCE [LARGE SCALE GENOMIC DNA]</scope>
    <source>
        <strain evidence="5 6">USDA 222</strain>
    </source>
</reference>
<organism evidence="5 6">
    <name type="scientific">Bradyrhizobium yuanmingense</name>
    <dbReference type="NCBI Taxonomy" id="108015"/>
    <lineage>
        <taxon>Bacteria</taxon>
        <taxon>Pseudomonadati</taxon>
        <taxon>Pseudomonadota</taxon>
        <taxon>Alphaproteobacteria</taxon>
        <taxon>Hyphomicrobiales</taxon>
        <taxon>Nitrobacteraceae</taxon>
        <taxon>Bradyrhizobium</taxon>
    </lineage>
</organism>
<dbReference type="Pfam" id="PF12833">
    <property type="entry name" value="HTH_18"/>
    <property type="match status" value="1"/>
</dbReference>